<evidence type="ECO:0000313" key="2">
    <source>
        <dbReference type="Proteomes" id="UP000298663"/>
    </source>
</evidence>
<reference evidence="1 2" key="1">
    <citation type="journal article" date="2015" name="Genome Biol.">
        <title>Comparative genomics of Steinernema reveals deeply conserved gene regulatory networks.</title>
        <authorList>
            <person name="Dillman A.R."/>
            <person name="Macchietto M."/>
            <person name="Porter C.F."/>
            <person name="Rogers A."/>
            <person name="Williams B."/>
            <person name="Antoshechkin I."/>
            <person name="Lee M.M."/>
            <person name="Goodwin Z."/>
            <person name="Lu X."/>
            <person name="Lewis E.E."/>
            <person name="Goodrich-Blair H."/>
            <person name="Stock S.P."/>
            <person name="Adams B.J."/>
            <person name="Sternberg P.W."/>
            <person name="Mortazavi A."/>
        </authorList>
    </citation>
    <scope>NUCLEOTIDE SEQUENCE [LARGE SCALE GENOMIC DNA]</scope>
    <source>
        <strain evidence="1 2">ALL</strain>
    </source>
</reference>
<name>A0A4U8UW79_STECR</name>
<sequence>MNLFNLTTLFATFPPRRSRGYYFPFTVALYRQQRGRRIVVDVVCLKCRKTIDHHTFAVTRAMFYCHKQHPEATPLFEHLFIRSSLLPLSLLTFKARISLLFGPGRSFSPAFLSTAASKKRIATSLPSEYPRDHHLTISFSETQNSH</sequence>
<proteinExistence type="predicted"/>
<comment type="caution">
    <text evidence="1">The sequence shown here is derived from an EMBL/GenBank/DDBJ whole genome shotgun (WGS) entry which is preliminary data.</text>
</comment>
<reference evidence="1 2" key="2">
    <citation type="journal article" date="2019" name="G3 (Bethesda)">
        <title>Hybrid Assembly of the Genome of the Entomopathogenic Nematode Steinernema carpocapsae Identifies the X-Chromosome.</title>
        <authorList>
            <person name="Serra L."/>
            <person name="Macchietto M."/>
            <person name="Macias-Munoz A."/>
            <person name="McGill C.J."/>
            <person name="Rodriguez I.M."/>
            <person name="Rodriguez B."/>
            <person name="Murad R."/>
            <person name="Mortazavi A."/>
        </authorList>
    </citation>
    <scope>NUCLEOTIDE SEQUENCE [LARGE SCALE GENOMIC DNA]</scope>
    <source>
        <strain evidence="1 2">ALL</strain>
    </source>
</reference>
<evidence type="ECO:0000313" key="1">
    <source>
        <dbReference type="EMBL" id="TMS37692.1"/>
    </source>
</evidence>
<keyword evidence="2" id="KW-1185">Reference proteome</keyword>
<dbReference type="Proteomes" id="UP000298663">
    <property type="component" value="Unassembled WGS sequence"/>
</dbReference>
<gene>
    <name evidence="1" type="ORF">L596_004572</name>
</gene>
<organism evidence="1 2">
    <name type="scientific">Steinernema carpocapsae</name>
    <name type="common">Entomopathogenic nematode</name>
    <dbReference type="NCBI Taxonomy" id="34508"/>
    <lineage>
        <taxon>Eukaryota</taxon>
        <taxon>Metazoa</taxon>
        <taxon>Ecdysozoa</taxon>
        <taxon>Nematoda</taxon>
        <taxon>Chromadorea</taxon>
        <taxon>Rhabditida</taxon>
        <taxon>Tylenchina</taxon>
        <taxon>Panagrolaimomorpha</taxon>
        <taxon>Strongyloidoidea</taxon>
        <taxon>Steinernematidae</taxon>
        <taxon>Steinernema</taxon>
    </lineage>
</organism>
<protein>
    <submittedName>
        <fullName evidence="1">Uncharacterized protein</fullName>
    </submittedName>
</protein>
<dbReference type="AlphaFoldDB" id="A0A4U8UW79"/>
<accession>A0A4U8UW79</accession>
<dbReference type="EMBL" id="AZBU02000001">
    <property type="protein sequence ID" value="TMS37692.1"/>
    <property type="molecule type" value="Genomic_DNA"/>
</dbReference>